<protein>
    <submittedName>
        <fullName evidence="1">Uncharacterized protein</fullName>
    </submittedName>
</protein>
<dbReference type="AlphaFoldDB" id="A0A1I4EVG6"/>
<keyword evidence="2" id="KW-1185">Reference proteome</keyword>
<evidence type="ECO:0000313" key="2">
    <source>
        <dbReference type="Proteomes" id="UP000199473"/>
    </source>
</evidence>
<name>A0A1I4EVG6_9PROT</name>
<sequence>MPRSVSGWVPELGSSVPRAAGADALFRPAGSRACSCRDCEMVRRQDAVLGLLAELDEAASLASLPGRMGSTLRCYMVGAAAWMGGAVGKLTRPSPDDWDPY</sequence>
<organism evidence="1 2">
    <name type="scientific">Falsiroseomonas stagni DSM 19981</name>
    <dbReference type="NCBI Taxonomy" id="1123062"/>
    <lineage>
        <taxon>Bacteria</taxon>
        <taxon>Pseudomonadati</taxon>
        <taxon>Pseudomonadota</taxon>
        <taxon>Alphaproteobacteria</taxon>
        <taxon>Acetobacterales</taxon>
        <taxon>Roseomonadaceae</taxon>
        <taxon>Falsiroseomonas</taxon>
    </lineage>
</organism>
<dbReference type="STRING" id="1123062.SAMN02745775_11956"/>
<reference evidence="1 2" key="1">
    <citation type="submission" date="2016-10" db="EMBL/GenBank/DDBJ databases">
        <authorList>
            <person name="de Groot N.N."/>
        </authorList>
    </citation>
    <scope>NUCLEOTIDE SEQUENCE [LARGE SCALE GENOMIC DNA]</scope>
    <source>
        <strain evidence="1 2">DSM 19981</strain>
    </source>
</reference>
<dbReference type="Proteomes" id="UP000199473">
    <property type="component" value="Unassembled WGS sequence"/>
</dbReference>
<gene>
    <name evidence="1" type="ORF">SAMN02745775_11956</name>
</gene>
<dbReference type="EMBL" id="FOSQ01000019">
    <property type="protein sequence ID" value="SFL09702.1"/>
    <property type="molecule type" value="Genomic_DNA"/>
</dbReference>
<proteinExistence type="predicted"/>
<accession>A0A1I4EVG6</accession>
<evidence type="ECO:0000313" key="1">
    <source>
        <dbReference type="EMBL" id="SFL09702.1"/>
    </source>
</evidence>